<accession>A0ABZ3DZ31</accession>
<feature type="compositionally biased region" description="Basic and acidic residues" evidence="1">
    <location>
        <begin position="1"/>
        <end position="17"/>
    </location>
</feature>
<keyword evidence="4" id="KW-1185">Reference proteome</keyword>
<gene>
    <name evidence="3" type="ORF">AAGT77_12040</name>
</gene>
<evidence type="ECO:0000259" key="2">
    <source>
        <dbReference type="Pfam" id="PF20249"/>
    </source>
</evidence>
<protein>
    <submittedName>
        <fullName evidence="3">Toxin VasX</fullName>
    </submittedName>
</protein>
<feature type="domain" description="Toxin VasX N-terminal region" evidence="2">
    <location>
        <begin position="36"/>
        <end position="149"/>
    </location>
</feature>
<evidence type="ECO:0000313" key="4">
    <source>
        <dbReference type="Proteomes" id="UP001445268"/>
    </source>
</evidence>
<evidence type="ECO:0000256" key="1">
    <source>
        <dbReference type="SAM" id="MobiDB-lite"/>
    </source>
</evidence>
<reference evidence="3 4" key="1">
    <citation type="submission" date="2024-04" db="EMBL/GenBank/DDBJ databases">
        <title>Marinobacter sp. SBY-1.</title>
        <authorList>
            <person name="Pan C."/>
        </authorList>
    </citation>
    <scope>NUCLEOTIDE SEQUENCE [LARGE SCALE GENOMIC DNA]</scope>
    <source>
        <strain evidence="3 4">SBY-1</strain>
    </source>
</reference>
<proteinExistence type="predicted"/>
<dbReference type="Pfam" id="PF20249">
    <property type="entry name" value="VasX_N"/>
    <property type="match status" value="1"/>
</dbReference>
<organism evidence="3 4">
    <name type="scientific">Marinobacter alkaliphilus</name>
    <dbReference type="NCBI Taxonomy" id="254719"/>
    <lineage>
        <taxon>Bacteria</taxon>
        <taxon>Pseudomonadati</taxon>
        <taxon>Pseudomonadota</taxon>
        <taxon>Gammaproteobacteria</taxon>
        <taxon>Pseudomonadales</taxon>
        <taxon>Marinobacteraceae</taxon>
        <taxon>Marinobacter</taxon>
    </lineage>
</organism>
<dbReference type="CDD" id="cd20708">
    <property type="entry name" value="MIX_IV"/>
    <property type="match status" value="1"/>
</dbReference>
<dbReference type="RefSeq" id="WP_342630699.1">
    <property type="nucleotide sequence ID" value="NZ_CP152380.1"/>
</dbReference>
<feature type="region of interest" description="Disordered" evidence="1">
    <location>
        <begin position="1"/>
        <end position="26"/>
    </location>
</feature>
<sequence length="1179" mass="130826">MRKQRPANDRNSDELKSWELPGTESNQPASCPLLATAKLLPIRYGRVEVPPEGKAAGMPYELKSRPLGYRLLREGYIYILDESAESLDEYVFEDGTLSGHNEGKLEYPLNHVLYACFTEVRLTDKKKAQVLDSQSERAHFMQKIDLPNASPVSGGEHLLTLDQASQWVAEFAEDYEPEMPDGGNPQEYEPYYWENQPYYHKTRLGKLLSQQEIEDPSDCLCIVLCDDVGVMLDLAQHQNDVVGWLEEWTLGPDGTRSVERDYMLGTIIESITVMDDAAVIGFMRSHSDSDVQSMISSLNELPQEEQARTITALTDWLNADSDDGRGIGATTQSHPTELKAKLDKIREDANRANYLVIADRLNQVTEDYYTRRALASVEQGFVDEHIEAIKKLKKQHNANLRNTLNGVGFGKQGINDLIDRPGMNEFMQAQREKLARWQTELALVTEDRTSLIADSRFQSAAWYFDPDDEGQVGSSLMLEYQCLKDVCRTDEAAEKIAEWMEQEPQYSRPMFYTLPLSEQVSGAELVTTYASITSAGYGIVTRAKEYSESLFKAEAGRLPALESMSEEIRLNAAAIGDALSPAISLSIASTMEDIYRGLDADRMPSLDEIFRNLSFFLKGKLLEAARSGRVEFRLASAEELEEFKVNLHKIMQLNEQISDVNSEHDKVKSTHGHRSETAKQLVDQFHSLRDEQRLLGERLAAALSPIDESDPRISLAPPDAANGKAAVSILLSAAADQREVGRMLQSVRRGAPAVPAANAFGDGIGVAIFVVQLANLWSVFDEFLKSENAFGYGGVTTAPIWEAVFGSSAAGLACAQGIVDSALNARAQQLANAWKGTELKGVHAQMGRMHAFLGGFAYVTGFIASGFSINKHRSNWLDAVKAGNEQGEYAAVTAMIGSGGLAATNTVGAISSIRAWRQVASAGREAAQSLGGDVAKARATAWAATGPRLASLFARLNLFGLAFTVIELGSTWYYNYSTRSQLDEWISSTPWSNDPRKKKDHTIDDYLAALEQTRDLLTLTRAGKNDDGRQGFHLNFYGLPADALKKPITVAASHKVSLACWLVQPEAGWWVFSRDPETWVRAMAPLSETLWVNEQADFLRVGFFPPKHQKTEHGRETSELALMVKIESLHTEERYTGSVYMLRIKPDSEFPLLPAQEAPVEPAVWWELDWPFVPIEAVA</sequence>
<dbReference type="EMBL" id="CP152380">
    <property type="protein sequence ID" value="XAF52643.1"/>
    <property type="molecule type" value="Genomic_DNA"/>
</dbReference>
<evidence type="ECO:0000313" key="3">
    <source>
        <dbReference type="EMBL" id="XAF52643.1"/>
    </source>
</evidence>
<dbReference type="Proteomes" id="UP001445268">
    <property type="component" value="Chromosome"/>
</dbReference>
<name>A0ABZ3DZ31_9GAMM</name>
<dbReference type="InterPro" id="IPR046864">
    <property type="entry name" value="VasX_N"/>
</dbReference>